<feature type="domain" description="GGDEF" evidence="4">
    <location>
        <begin position="339"/>
        <end position="472"/>
    </location>
</feature>
<evidence type="ECO:0000259" key="3">
    <source>
        <dbReference type="PROSITE" id="PS50883"/>
    </source>
</evidence>
<dbReference type="SUPFAM" id="SSF55785">
    <property type="entry name" value="PYP-like sensor domain (PAS domain)"/>
    <property type="match status" value="1"/>
</dbReference>
<dbReference type="InterPro" id="IPR000160">
    <property type="entry name" value="GGDEF_dom"/>
</dbReference>
<sequence>MIEPSASITDPERRLKSRFLIRTLAILFPIGFFFTFLPLLILPQANWLRDTDILFVLPALALLAFAYGWAHRGEHEKSVWWLSLVGSIIIFIIAVQDGDVEDLVYFLLVLFLASMFLPPRWLWSVFIGQVILVFWAPFVSPVPVDLVEFVTSEVAFLVVGFALILLLNTYREQLETLHQRLLRQRERQYRELFEILFEGMVIVRDGVIEHVTESFATFVGRRRETLIGRPLLTLFPPESHAIIKHILAEKKSPHAHEVVAWNAENQHVYLEVVGKVFYFDETPVHILAFRDITHRKHMEQELQYRAHHDVLTGLPNRAALLARLQQMIDEHQNAKNNSGAFALLFLDLDRFKLINDSLGHAVGDQVLREVAIRLQSARREDDIVARLGGDEFVLVLTDVHSPHEAEQVAKRLLDVLRQPIRVNDHELYVDASIGIAMDIGDYTSAMTLLQDADIAMYHAKAEGRGTYRFFKTAMREELQRTHAMKMELRRAIQHQQFVPFYQPIFNLQQNRVVGMEVFMRWQHPERGVISPETFLPLLEEMGALYTVSLSVYEQAFRDFSQWKRTILHETAAWLHVNVDTLQLMQSEFVQDLLTRIEAHGLSPSDIAVQVHEPVLLSRSVMVEKTLQMLQRAGVHLVIDDFGTGYSSLTLLHHVKPAAVMLDRTLIEWLDSVEYVRVLKGLVNLMHAMQVTIGIEGIETEAQLHRLHQLAFEWGQGYALGRPMSSAAAMRWWHSPPVGAE</sequence>
<dbReference type="InterPro" id="IPR043128">
    <property type="entry name" value="Rev_trsase/Diguanyl_cyclase"/>
</dbReference>
<dbReference type="Pfam" id="PF13426">
    <property type="entry name" value="PAS_9"/>
    <property type="match status" value="1"/>
</dbReference>
<dbReference type="SUPFAM" id="SSF55073">
    <property type="entry name" value="Nucleotide cyclase"/>
    <property type="match status" value="1"/>
</dbReference>
<dbReference type="InterPro" id="IPR000014">
    <property type="entry name" value="PAS"/>
</dbReference>
<evidence type="ECO:0008006" key="7">
    <source>
        <dbReference type="Google" id="ProtNLM"/>
    </source>
</evidence>
<dbReference type="InterPro" id="IPR035965">
    <property type="entry name" value="PAS-like_dom_sf"/>
</dbReference>
<dbReference type="FunFam" id="3.30.70.270:FF:000001">
    <property type="entry name" value="Diguanylate cyclase domain protein"/>
    <property type="match status" value="1"/>
</dbReference>
<dbReference type="SMART" id="SM00052">
    <property type="entry name" value="EAL"/>
    <property type="match status" value="1"/>
</dbReference>
<evidence type="ECO:0000313" key="5">
    <source>
        <dbReference type="EMBL" id="KPL86531.1"/>
    </source>
</evidence>
<dbReference type="InterPro" id="IPR001633">
    <property type="entry name" value="EAL_dom"/>
</dbReference>
<evidence type="ECO:0000313" key="6">
    <source>
        <dbReference type="Proteomes" id="UP000050502"/>
    </source>
</evidence>
<dbReference type="SMART" id="SM00267">
    <property type="entry name" value="GGDEF"/>
    <property type="match status" value="1"/>
</dbReference>
<keyword evidence="1" id="KW-1133">Transmembrane helix</keyword>
<dbReference type="AlphaFoldDB" id="A0A0P6YSU6"/>
<feature type="transmembrane region" description="Helical" evidence="1">
    <location>
        <begin position="20"/>
        <end position="41"/>
    </location>
</feature>
<dbReference type="Gene3D" id="3.20.20.450">
    <property type="entry name" value="EAL domain"/>
    <property type="match status" value="1"/>
</dbReference>
<proteinExistence type="predicted"/>
<dbReference type="PANTHER" id="PTHR44757">
    <property type="entry name" value="DIGUANYLATE CYCLASE DGCP"/>
    <property type="match status" value="1"/>
</dbReference>
<dbReference type="CDD" id="cd01949">
    <property type="entry name" value="GGDEF"/>
    <property type="match status" value="1"/>
</dbReference>
<dbReference type="NCBIfam" id="TIGR00229">
    <property type="entry name" value="sensory_box"/>
    <property type="match status" value="1"/>
</dbReference>
<evidence type="ECO:0000256" key="1">
    <source>
        <dbReference type="SAM" id="Phobius"/>
    </source>
</evidence>
<feature type="transmembrane region" description="Helical" evidence="1">
    <location>
        <begin position="150"/>
        <end position="170"/>
    </location>
</feature>
<keyword evidence="1" id="KW-0812">Transmembrane</keyword>
<feature type="domain" description="PAS" evidence="2">
    <location>
        <begin position="205"/>
        <end position="247"/>
    </location>
</feature>
<feature type="transmembrane region" description="Helical" evidence="1">
    <location>
        <begin position="79"/>
        <end position="96"/>
    </location>
</feature>
<dbReference type="NCBIfam" id="TIGR00254">
    <property type="entry name" value="GGDEF"/>
    <property type="match status" value="1"/>
</dbReference>
<gene>
    <name evidence="5" type="ORF">SE16_14765</name>
</gene>
<dbReference type="Gene3D" id="3.30.450.20">
    <property type="entry name" value="PAS domain"/>
    <property type="match status" value="1"/>
</dbReference>
<comment type="caution">
    <text evidence="5">The sequence shown here is derived from an EMBL/GenBank/DDBJ whole genome shotgun (WGS) entry which is preliminary data.</text>
</comment>
<evidence type="ECO:0000259" key="4">
    <source>
        <dbReference type="PROSITE" id="PS50887"/>
    </source>
</evidence>
<accession>A0A0P6YSU6</accession>
<dbReference type="Gene3D" id="3.30.70.270">
    <property type="match status" value="1"/>
</dbReference>
<dbReference type="OrthoDB" id="158981at2"/>
<dbReference type="EMBL" id="LGKN01000009">
    <property type="protein sequence ID" value="KPL86531.1"/>
    <property type="molecule type" value="Genomic_DNA"/>
</dbReference>
<dbReference type="Proteomes" id="UP000050502">
    <property type="component" value="Unassembled WGS sequence"/>
</dbReference>
<dbReference type="CDD" id="cd01948">
    <property type="entry name" value="EAL"/>
    <property type="match status" value="1"/>
</dbReference>
<dbReference type="InterPro" id="IPR052155">
    <property type="entry name" value="Biofilm_reg_signaling"/>
</dbReference>
<dbReference type="CDD" id="cd00130">
    <property type="entry name" value="PAS"/>
    <property type="match status" value="1"/>
</dbReference>
<feature type="domain" description="EAL" evidence="3">
    <location>
        <begin position="481"/>
        <end position="736"/>
    </location>
</feature>
<dbReference type="Pfam" id="PF00990">
    <property type="entry name" value="GGDEF"/>
    <property type="match status" value="1"/>
</dbReference>
<feature type="transmembrane region" description="Helical" evidence="1">
    <location>
        <begin position="53"/>
        <end position="70"/>
    </location>
</feature>
<dbReference type="InterPro" id="IPR029787">
    <property type="entry name" value="Nucleotide_cyclase"/>
</dbReference>
<dbReference type="SMART" id="SM00091">
    <property type="entry name" value="PAS"/>
    <property type="match status" value="1"/>
</dbReference>
<evidence type="ECO:0000259" key="2">
    <source>
        <dbReference type="PROSITE" id="PS50112"/>
    </source>
</evidence>
<keyword evidence="1" id="KW-0472">Membrane</keyword>
<dbReference type="PATRIC" id="fig|872965.6.peg.2604"/>
<organism evidence="5 6">
    <name type="scientific">Ardenticatena maritima</name>
    <dbReference type="NCBI Taxonomy" id="872965"/>
    <lineage>
        <taxon>Bacteria</taxon>
        <taxon>Bacillati</taxon>
        <taxon>Chloroflexota</taxon>
        <taxon>Ardenticatenia</taxon>
        <taxon>Ardenticatenales</taxon>
        <taxon>Ardenticatenaceae</taxon>
        <taxon>Ardenticatena</taxon>
    </lineage>
</organism>
<dbReference type="PROSITE" id="PS50883">
    <property type="entry name" value="EAL"/>
    <property type="match status" value="1"/>
</dbReference>
<dbReference type="PANTHER" id="PTHR44757:SF2">
    <property type="entry name" value="BIOFILM ARCHITECTURE MAINTENANCE PROTEIN MBAA"/>
    <property type="match status" value="1"/>
</dbReference>
<dbReference type="InterPro" id="IPR035919">
    <property type="entry name" value="EAL_sf"/>
</dbReference>
<dbReference type="PROSITE" id="PS50112">
    <property type="entry name" value="PAS"/>
    <property type="match status" value="1"/>
</dbReference>
<dbReference type="SUPFAM" id="SSF141868">
    <property type="entry name" value="EAL domain-like"/>
    <property type="match status" value="1"/>
</dbReference>
<dbReference type="Pfam" id="PF00563">
    <property type="entry name" value="EAL"/>
    <property type="match status" value="1"/>
</dbReference>
<reference evidence="5 6" key="1">
    <citation type="submission" date="2015-07" db="EMBL/GenBank/DDBJ databases">
        <title>Whole genome sequence of Ardenticatena maritima DSM 23922.</title>
        <authorList>
            <person name="Hemp J."/>
            <person name="Ward L.M."/>
            <person name="Pace L.A."/>
            <person name="Fischer W.W."/>
        </authorList>
    </citation>
    <scope>NUCLEOTIDE SEQUENCE [LARGE SCALE GENOMIC DNA]</scope>
    <source>
        <strain evidence="5 6">110S</strain>
    </source>
</reference>
<dbReference type="PROSITE" id="PS50887">
    <property type="entry name" value="GGDEF"/>
    <property type="match status" value="1"/>
</dbReference>
<feature type="transmembrane region" description="Helical" evidence="1">
    <location>
        <begin position="125"/>
        <end position="144"/>
    </location>
</feature>
<protein>
    <recommendedName>
        <fullName evidence="7">Diguanylate cyclase</fullName>
    </recommendedName>
</protein>
<name>A0A0P6YSU6_9CHLR</name>